<evidence type="ECO:0000313" key="8">
    <source>
        <dbReference type="EMBL" id="VAX14068.1"/>
    </source>
</evidence>
<dbReference type="InterPro" id="IPR002109">
    <property type="entry name" value="Glutaredoxin"/>
</dbReference>
<dbReference type="InterPro" id="IPR036249">
    <property type="entry name" value="Thioredoxin-like_sf"/>
</dbReference>
<evidence type="ECO:0000256" key="5">
    <source>
        <dbReference type="ARBA" id="ARBA00023014"/>
    </source>
</evidence>
<evidence type="ECO:0000256" key="6">
    <source>
        <dbReference type="ARBA" id="ARBA00023284"/>
    </source>
</evidence>
<dbReference type="AlphaFoldDB" id="A0A3B1BRH7"/>
<dbReference type="InterPro" id="IPR004480">
    <property type="entry name" value="Monothiol_GRX-rel"/>
</dbReference>
<comment type="similarity">
    <text evidence="1">Belongs to the glutaredoxin family. Monothiol subfamily.</text>
</comment>
<dbReference type="PANTHER" id="PTHR10293:SF72">
    <property type="entry name" value="MONOTHIOL GLUTAREDOXIN-S14, CHLOROPLASTIC"/>
    <property type="match status" value="1"/>
</dbReference>
<dbReference type="Gene3D" id="3.40.30.10">
    <property type="entry name" value="Glutaredoxin"/>
    <property type="match status" value="1"/>
</dbReference>
<protein>
    <submittedName>
        <fullName evidence="8">Glutaredoxin-related protein</fullName>
    </submittedName>
</protein>
<evidence type="ECO:0000259" key="7">
    <source>
        <dbReference type="Pfam" id="PF00462"/>
    </source>
</evidence>
<proteinExistence type="inferred from homology"/>
<evidence type="ECO:0000256" key="2">
    <source>
        <dbReference type="ARBA" id="ARBA00022714"/>
    </source>
</evidence>
<dbReference type="NCBIfam" id="TIGR00365">
    <property type="entry name" value="Grx4 family monothiol glutaredoxin"/>
    <property type="match status" value="1"/>
</dbReference>
<name>A0A3B1BRH7_9ZZZZ</name>
<dbReference type="SUPFAM" id="SSF52833">
    <property type="entry name" value="Thioredoxin-like"/>
    <property type="match status" value="1"/>
</dbReference>
<keyword evidence="4" id="KW-0408">Iron</keyword>
<evidence type="ECO:0000256" key="3">
    <source>
        <dbReference type="ARBA" id="ARBA00022723"/>
    </source>
</evidence>
<dbReference type="PROSITE" id="PS51354">
    <property type="entry name" value="GLUTAREDOXIN_2"/>
    <property type="match status" value="1"/>
</dbReference>
<dbReference type="Pfam" id="PF00462">
    <property type="entry name" value="Glutaredoxin"/>
    <property type="match status" value="1"/>
</dbReference>
<accession>A0A3B1BRH7</accession>
<dbReference type="PANTHER" id="PTHR10293">
    <property type="entry name" value="GLUTAREDOXIN FAMILY MEMBER"/>
    <property type="match status" value="1"/>
</dbReference>
<dbReference type="GO" id="GO:0046872">
    <property type="term" value="F:metal ion binding"/>
    <property type="evidence" value="ECO:0007669"/>
    <property type="project" value="UniProtKB-KW"/>
</dbReference>
<dbReference type="InterPro" id="IPR033658">
    <property type="entry name" value="GRX_PICOT-like"/>
</dbReference>
<reference evidence="8" key="1">
    <citation type="submission" date="2018-06" db="EMBL/GenBank/DDBJ databases">
        <authorList>
            <person name="Zhirakovskaya E."/>
        </authorList>
    </citation>
    <scope>NUCLEOTIDE SEQUENCE</scope>
</reference>
<dbReference type="CDD" id="cd03028">
    <property type="entry name" value="GRX_PICOT_like"/>
    <property type="match status" value="1"/>
</dbReference>
<evidence type="ECO:0000256" key="1">
    <source>
        <dbReference type="ARBA" id="ARBA00009630"/>
    </source>
</evidence>
<keyword evidence="5" id="KW-0411">Iron-sulfur</keyword>
<sequence>MDVMERIKQQVEGNPVVIFMKGTPKMPQCGFSSRAAQALMNCEREFAHVNVLMDPEIFENLPRYADWPTFPQIYINGELIGGCDITLELFQKGELKKMVQEAVDKAKTEA</sequence>
<keyword evidence="3" id="KW-0479">Metal-binding</keyword>
<dbReference type="InterPro" id="IPR014434">
    <property type="entry name" value="Monothiol_GRX"/>
</dbReference>
<dbReference type="GO" id="GO:0051537">
    <property type="term" value="F:2 iron, 2 sulfur cluster binding"/>
    <property type="evidence" value="ECO:0007669"/>
    <property type="project" value="UniProtKB-KW"/>
</dbReference>
<gene>
    <name evidence="8" type="ORF">MNBD_GAMMA24-1296</name>
</gene>
<feature type="domain" description="Glutaredoxin" evidence="7">
    <location>
        <begin position="16"/>
        <end position="80"/>
    </location>
</feature>
<dbReference type="GO" id="GO:0015036">
    <property type="term" value="F:disulfide oxidoreductase activity"/>
    <property type="evidence" value="ECO:0007669"/>
    <property type="project" value="InterPro"/>
</dbReference>
<dbReference type="EMBL" id="UOFZ01000155">
    <property type="protein sequence ID" value="VAX14068.1"/>
    <property type="molecule type" value="Genomic_DNA"/>
</dbReference>
<dbReference type="PIRSF" id="PIRSF005894">
    <property type="entry name" value="Monothiol_GRX"/>
    <property type="match status" value="1"/>
</dbReference>
<organism evidence="8">
    <name type="scientific">hydrothermal vent metagenome</name>
    <dbReference type="NCBI Taxonomy" id="652676"/>
    <lineage>
        <taxon>unclassified sequences</taxon>
        <taxon>metagenomes</taxon>
        <taxon>ecological metagenomes</taxon>
    </lineage>
</organism>
<evidence type="ECO:0000256" key="4">
    <source>
        <dbReference type="ARBA" id="ARBA00023004"/>
    </source>
</evidence>
<keyword evidence="2" id="KW-0001">2Fe-2S</keyword>
<keyword evidence="6" id="KW-0676">Redox-active center</keyword>